<dbReference type="NCBIfam" id="TIGR02532">
    <property type="entry name" value="IV_pilin_GFxxxE"/>
    <property type="match status" value="1"/>
</dbReference>
<proteinExistence type="predicted"/>
<dbReference type="EMBL" id="CP073041">
    <property type="protein sequence ID" value="UXE64136.1"/>
    <property type="molecule type" value="Genomic_DNA"/>
</dbReference>
<accession>A0A977PYH6</accession>
<gene>
    <name evidence="2" type="ORF">KA717_17435</name>
</gene>
<name>A0A977PYH6_9CYAN</name>
<evidence type="ECO:0000256" key="1">
    <source>
        <dbReference type="SAM" id="Phobius"/>
    </source>
</evidence>
<feature type="transmembrane region" description="Helical" evidence="1">
    <location>
        <begin position="30"/>
        <end position="50"/>
    </location>
</feature>
<dbReference type="Proteomes" id="UP001065613">
    <property type="component" value="Chromosome"/>
</dbReference>
<keyword evidence="1" id="KW-0812">Transmembrane</keyword>
<dbReference type="AlphaFoldDB" id="A0A977PYH6"/>
<dbReference type="InterPro" id="IPR012902">
    <property type="entry name" value="N_methyl_site"/>
</dbReference>
<dbReference type="InterPro" id="IPR045584">
    <property type="entry name" value="Pilin-like"/>
</dbReference>
<keyword evidence="1" id="KW-0472">Membrane</keyword>
<reference evidence="2" key="1">
    <citation type="submission" date="2021-04" db="EMBL/GenBank/DDBJ databases">
        <title>Genome sequence of Woronichinia naegeliana from Washington state freshwater lake bloom.</title>
        <authorList>
            <person name="Dreher T.W."/>
        </authorList>
    </citation>
    <scope>NUCLEOTIDE SEQUENCE</scope>
    <source>
        <strain evidence="2">WA131</strain>
    </source>
</reference>
<dbReference type="KEGG" id="wna:KA717_17435"/>
<evidence type="ECO:0000313" key="2">
    <source>
        <dbReference type="EMBL" id="UXE64136.1"/>
    </source>
</evidence>
<sequence>MMIRVIHSLGWLPKPAIVYQEPKQVNPQGWTLLELAIVAVIAGVLASLAIPSMMAMAAKNKVQGGLAQVKGALQEAQRNAIRMGKECKVSVNAGSNSPSIAVAASVAGNSYAGCLSQTVVLTDLSLLENFNGANNSASIRFSYKGNTNNWGTIIIHSPNTSTKYCLVISALGIMRSGVYTGAVTDATSDYSDNCKSSL</sequence>
<organism evidence="2">
    <name type="scientific">Woronichinia naegeliana WA131</name>
    <dbReference type="NCBI Taxonomy" id="2824559"/>
    <lineage>
        <taxon>Bacteria</taxon>
        <taxon>Bacillati</taxon>
        <taxon>Cyanobacteriota</taxon>
        <taxon>Cyanophyceae</taxon>
        <taxon>Synechococcales</taxon>
        <taxon>Coelosphaeriaceae</taxon>
        <taxon>Woronichinia</taxon>
    </lineage>
</organism>
<keyword evidence="1" id="KW-1133">Transmembrane helix</keyword>
<dbReference type="Gene3D" id="3.30.700.10">
    <property type="entry name" value="Glycoprotein, Type 4 Pilin"/>
    <property type="match status" value="1"/>
</dbReference>
<dbReference type="SUPFAM" id="SSF54523">
    <property type="entry name" value="Pili subunits"/>
    <property type="match status" value="1"/>
</dbReference>
<protein>
    <submittedName>
        <fullName evidence="2">Type II secretion system GspH family protein</fullName>
    </submittedName>
</protein>